<comment type="function">
    <text evidence="1">Hydrolyzes indole-3-acetamide (IAM) into indole-3-acetic acid (IAA).</text>
</comment>
<reference evidence="5 6" key="1">
    <citation type="submission" date="2016-10" db="EMBL/GenBank/DDBJ databases">
        <authorList>
            <person name="de Groot N.N."/>
        </authorList>
    </citation>
    <scope>NUCLEOTIDE SEQUENCE [LARGE SCALE GENOMIC DNA]</scope>
    <source>
        <strain evidence="5 6">MT12</strain>
    </source>
</reference>
<dbReference type="PANTHER" id="PTHR11895">
    <property type="entry name" value="TRANSAMIDASE"/>
    <property type="match status" value="1"/>
</dbReference>
<dbReference type="Pfam" id="PF01425">
    <property type="entry name" value="Amidase"/>
    <property type="match status" value="1"/>
</dbReference>
<dbReference type="InterPro" id="IPR036928">
    <property type="entry name" value="AS_sf"/>
</dbReference>
<dbReference type="GO" id="GO:0003824">
    <property type="term" value="F:catalytic activity"/>
    <property type="evidence" value="ECO:0007669"/>
    <property type="project" value="InterPro"/>
</dbReference>
<dbReference type="EMBL" id="FNTH01000001">
    <property type="protein sequence ID" value="SEE26910.1"/>
    <property type="molecule type" value="Genomic_DNA"/>
</dbReference>
<gene>
    <name evidence="5" type="ORF">SAMN05444164_7481</name>
</gene>
<protein>
    <recommendedName>
        <fullName evidence="3">Indoleacetamide hydrolase</fullName>
    </recommendedName>
</protein>
<name>A0A1H5HG97_9BRAD</name>
<dbReference type="NCBIfam" id="NF005687">
    <property type="entry name" value="PRK07487.1"/>
    <property type="match status" value="1"/>
</dbReference>
<dbReference type="PANTHER" id="PTHR11895:SF7">
    <property type="entry name" value="GLUTAMYL-TRNA(GLN) AMIDOTRANSFERASE SUBUNIT A, MITOCHONDRIAL"/>
    <property type="match status" value="1"/>
</dbReference>
<dbReference type="InterPro" id="IPR020556">
    <property type="entry name" value="Amidase_CS"/>
</dbReference>
<organism evidence="5 6">
    <name type="scientific">Bradyrhizobium erythrophlei</name>
    <dbReference type="NCBI Taxonomy" id="1437360"/>
    <lineage>
        <taxon>Bacteria</taxon>
        <taxon>Pseudomonadati</taxon>
        <taxon>Pseudomonadota</taxon>
        <taxon>Alphaproteobacteria</taxon>
        <taxon>Hyphomicrobiales</taxon>
        <taxon>Nitrobacteraceae</taxon>
        <taxon>Bradyrhizobium</taxon>
    </lineage>
</organism>
<dbReference type="OrthoDB" id="9814821at2"/>
<evidence type="ECO:0000256" key="1">
    <source>
        <dbReference type="ARBA" id="ARBA00003871"/>
    </source>
</evidence>
<proteinExistence type="inferred from homology"/>
<accession>A0A1H5HG97</accession>
<evidence type="ECO:0000256" key="2">
    <source>
        <dbReference type="ARBA" id="ARBA00009199"/>
    </source>
</evidence>
<evidence type="ECO:0000256" key="3">
    <source>
        <dbReference type="ARBA" id="ARBA00021874"/>
    </source>
</evidence>
<dbReference type="InterPro" id="IPR023631">
    <property type="entry name" value="Amidase_dom"/>
</dbReference>
<dbReference type="Proteomes" id="UP000198992">
    <property type="component" value="Unassembled WGS sequence"/>
</dbReference>
<evidence type="ECO:0000313" key="5">
    <source>
        <dbReference type="EMBL" id="SEE26910.1"/>
    </source>
</evidence>
<dbReference type="AlphaFoldDB" id="A0A1H5HG97"/>
<dbReference type="RefSeq" id="WP_092124674.1">
    <property type="nucleotide sequence ID" value="NZ_FNTH01000001.1"/>
</dbReference>
<feature type="domain" description="Amidase" evidence="4">
    <location>
        <begin position="30"/>
        <end position="452"/>
    </location>
</feature>
<dbReference type="Gene3D" id="3.90.1300.10">
    <property type="entry name" value="Amidase signature (AS) domain"/>
    <property type="match status" value="1"/>
</dbReference>
<evidence type="ECO:0000259" key="4">
    <source>
        <dbReference type="Pfam" id="PF01425"/>
    </source>
</evidence>
<evidence type="ECO:0000313" key="6">
    <source>
        <dbReference type="Proteomes" id="UP000198992"/>
    </source>
</evidence>
<comment type="similarity">
    <text evidence="2">Belongs to the amidase family.</text>
</comment>
<sequence length="472" mass="49929">MVTRRENELWSWSAVDLARAIATRVISSREAVQSSLYRIAQVNPALNAVVEVLADEALAAADAADAAVKSGAALGMLHGVPVTIKVNVDQRGHATTNGVVAFRDVIATEDSPVVANFRKAGAVIVGRTNTPAFSHRWFTNNDLHGATYNPWSRRLTPGGSSGGAASAVASGMGAIAHGNDFGGSIRYPAYACGVAGLRPTPGRIPSFNPSATSDRPITAQMMSVQGPLARSVADLRTALAAMAQADARDGTWLPVPLQGAPLKRPVGVAIAAAPFGDEAPEVSAAVRAAGHWLAEAGFAVEETVPPRLAEAADLWHRLVINEERRVLAPMIRKFGDVRARYNLDGHIAYAPELDGDQVLACFEQRLAIVRAWQLFQERCPVIILPVSAQLPFRFDQDQEDATVVRALLDAQRPLLAVPALGFPSVVVPTGTAGGVPVGVQVIAGRFREDVCLAVAEVIEARASTLTPIDPRD</sequence>
<dbReference type="InterPro" id="IPR000120">
    <property type="entry name" value="Amidase"/>
</dbReference>
<dbReference type="SUPFAM" id="SSF75304">
    <property type="entry name" value="Amidase signature (AS) enzymes"/>
    <property type="match status" value="1"/>
</dbReference>
<dbReference type="PROSITE" id="PS00571">
    <property type="entry name" value="AMIDASES"/>
    <property type="match status" value="1"/>
</dbReference>